<dbReference type="EMBL" id="MF994829">
    <property type="protein sequence ID" value="AVI09326.1"/>
    <property type="molecule type" value="Genomic_DNA"/>
</dbReference>
<evidence type="ECO:0000313" key="1">
    <source>
        <dbReference type="EMBL" id="AVI09326.1"/>
    </source>
</evidence>
<dbReference type="GeneID" id="1497004"/>
<dbReference type="KEGG" id="vg:1497004"/>
<organismHost>
    <name type="scientific">Homo sapiens</name>
    <name type="common">Human</name>
    <dbReference type="NCBI Taxonomy" id="9606"/>
</organismHost>
<reference evidence="1" key="1">
    <citation type="journal article" date="2018" name="J. Virol.">
        <title>Copy number heterogeneity, large origin tandem repeats, and interspecies recombination in HHV-6A and HHV-6B reference strains.</title>
        <authorList>
            <person name="Greninger A.L."/>
            <person name="Roychoudhury P."/>
            <person name="Makhsous N."/>
            <person name="Hanson D."/>
            <person name="Chase J."/>
            <person name="Krueger G."/>
            <person name="Xie H."/>
            <person name="Huang M.-L."/>
            <person name="Saunders L."/>
            <person name="Ablashi D."/>
            <person name="Koelle D.M."/>
            <person name="Cook L."/>
            <person name="Jerome K.R."/>
        </authorList>
    </citation>
    <scope>NUCLEOTIDE SEQUENCE</scope>
    <source>
        <strain evidence="1">Z29</strain>
    </source>
</reference>
<dbReference type="RefSeq" id="NP_050182.1">
    <property type="nucleotide sequence ID" value="NC_000898.1"/>
</dbReference>
<proteinExistence type="predicted"/>
<sequence length="193" mass="21504">MCVFFCVCIFLCVYFFVCIFLCVFFCVCIFLCVFFCVYFFVCVFFCVCFFVCVFFVCVYAFAHVAVCSVRPRRHVCACSRAYLHHRNGSGVYKKVIRPAGRSAHPPVGRFYTRPLFSLSRATCGPSSGTSAPRPRWRSLTLGGAHGPRGRSLFPPASPRLSLCGSAFCLSFSLARAIVFSLSPGSGARLHLRL</sequence>
<accession>A0A2L2QE53</accession>
<organism evidence="1">
    <name type="scientific">Human herpesvirus 6B</name>
    <name type="common">HHV-6 variant B</name>
    <name type="synonym">Human B lymphotropic virus</name>
    <dbReference type="NCBI Taxonomy" id="32604"/>
    <lineage>
        <taxon>Viruses</taxon>
        <taxon>Duplodnaviria</taxon>
        <taxon>Heunggongvirae</taxon>
        <taxon>Peploviricota</taxon>
        <taxon>Herviviricetes</taxon>
        <taxon>Herpesvirales</taxon>
        <taxon>Orthoherpesviridae</taxon>
        <taxon>Betaherpesvirinae</taxon>
        <taxon>Roseolovirus</taxon>
        <taxon>Roseolovirus humanbeta6b</taxon>
    </lineage>
</organism>
<name>A0A2L2QE53_HHV6H</name>
<protein>
    <submittedName>
        <fullName evidence="1">Uncharacterized protein</fullName>
    </submittedName>
</protein>